<dbReference type="GO" id="GO:0000502">
    <property type="term" value="C:proteasome complex"/>
    <property type="evidence" value="ECO:0007669"/>
    <property type="project" value="UniProtKB-KW"/>
</dbReference>
<dbReference type="SUPFAM" id="SSF48371">
    <property type="entry name" value="ARM repeat"/>
    <property type="match status" value="1"/>
</dbReference>
<feature type="domain" description="26S proteasome non-ATPase regulatory subunit 1/RPN2 N-terminal" evidence="3">
    <location>
        <begin position="155"/>
        <end position="308"/>
    </location>
</feature>
<dbReference type="Pfam" id="PF21505">
    <property type="entry name" value="RPN2_N"/>
    <property type="match status" value="2"/>
</dbReference>
<dbReference type="EMBL" id="JADAQX010000387">
    <property type="protein sequence ID" value="KAF8820434.1"/>
    <property type="molecule type" value="Genomic_DNA"/>
</dbReference>
<dbReference type="Proteomes" id="UP000823046">
    <property type="component" value="Unassembled WGS sequence"/>
</dbReference>
<dbReference type="Gene3D" id="1.25.10.10">
    <property type="entry name" value="Leucine-rich Repeat Variant"/>
    <property type="match status" value="1"/>
</dbReference>
<evidence type="ECO:0000313" key="5">
    <source>
        <dbReference type="Proteomes" id="UP000823046"/>
    </source>
</evidence>
<feature type="non-terminal residue" evidence="4">
    <location>
        <position position="465"/>
    </location>
</feature>
<sequence>MATVPTAPLCCQSTSAAGLLSLLLESEWSLRVHALRKLNEVVDRFWPEIADSLSEIEYLYEDESFPERRLAALVISKVYYHLEEYDDALRYALGVGPLFDISEKSQYTRITVAKCIDEYVKHRVEMYEKEAREVVESKQHPSILHEEILPKSSTKMEDVTAIDPRLEAIVERILDMCIQCGDERQALGIAFDARRLDKVKEIIMHSSGLLSILEYCLHNAHTLIATKLFRGEVFSLLSSIYRTLPADVFEGEYPNFCKCLYYEKEFEETAKILSNLIRKGGDSILMAYQIAFDLVDFEDQAFLKSVLHHPLLELPQIAVEIPPEGLTTPSHVSTTPPPVENGIEATEAEEDTAMCTEETSLPLLNTSEKATMAKLRYILTGEASIELRLQFLHRNNNSDLHLLQSYKVSVDLRNSLTHHAVIIAHGLMEAGTTRDIFLRSNLEWLARATNWAKFSATASLGVLNK</sequence>
<protein>
    <submittedName>
        <fullName evidence="4">Proteasome/cyclosome repeat-containing protein</fullName>
    </submittedName>
</protein>
<gene>
    <name evidence="4" type="ORF">IE077_000487</name>
</gene>
<feature type="domain" description="26S proteasome non-ATPase regulatory subunit 1/RPN2 N-terminal" evidence="3">
    <location>
        <begin position="14"/>
        <end position="152"/>
    </location>
</feature>
<proteinExistence type="predicted"/>
<dbReference type="InterPro" id="IPR011989">
    <property type="entry name" value="ARM-like"/>
</dbReference>
<evidence type="ECO:0000259" key="3">
    <source>
        <dbReference type="Pfam" id="PF21505"/>
    </source>
</evidence>
<accession>A0ABQ7J8W2</accession>
<evidence type="ECO:0000256" key="1">
    <source>
        <dbReference type="ARBA" id="ARBA00022737"/>
    </source>
</evidence>
<dbReference type="InterPro" id="IPR048570">
    <property type="entry name" value="PSMD1_RPN2_N"/>
</dbReference>
<evidence type="ECO:0000256" key="2">
    <source>
        <dbReference type="ARBA" id="ARBA00022942"/>
    </source>
</evidence>
<dbReference type="PANTHER" id="PTHR10943:SF2">
    <property type="entry name" value="26S PROTEASOME NON-ATPASE REGULATORY SUBUNIT 1"/>
    <property type="match status" value="1"/>
</dbReference>
<comment type="caution">
    <text evidence="4">The sequence shown here is derived from an EMBL/GenBank/DDBJ whole genome shotgun (WGS) entry which is preliminary data.</text>
</comment>
<keyword evidence="2 4" id="KW-0647">Proteasome</keyword>
<keyword evidence="5" id="KW-1185">Reference proteome</keyword>
<keyword evidence="1" id="KW-0677">Repeat</keyword>
<dbReference type="PANTHER" id="PTHR10943">
    <property type="entry name" value="26S PROTEASOME NON-ATPASE REGULATORY SUBUNIT"/>
    <property type="match status" value="1"/>
</dbReference>
<evidence type="ECO:0000313" key="4">
    <source>
        <dbReference type="EMBL" id="KAF8820434.1"/>
    </source>
</evidence>
<organism evidence="4 5">
    <name type="scientific">Cardiosporidium cionae</name>
    <dbReference type="NCBI Taxonomy" id="476202"/>
    <lineage>
        <taxon>Eukaryota</taxon>
        <taxon>Sar</taxon>
        <taxon>Alveolata</taxon>
        <taxon>Apicomplexa</taxon>
        <taxon>Aconoidasida</taxon>
        <taxon>Nephromycida</taxon>
        <taxon>Cardiosporidium</taxon>
    </lineage>
</organism>
<dbReference type="InterPro" id="IPR016024">
    <property type="entry name" value="ARM-type_fold"/>
</dbReference>
<reference evidence="4 5" key="1">
    <citation type="journal article" date="2020" name="bioRxiv">
        <title>Metabolic contributions of an alphaproteobacterial endosymbiont in the apicomplexan Cardiosporidium cionae.</title>
        <authorList>
            <person name="Hunter E.S."/>
            <person name="Paight C.J."/>
            <person name="Lane C.E."/>
        </authorList>
    </citation>
    <scope>NUCLEOTIDE SEQUENCE [LARGE SCALE GENOMIC DNA]</scope>
    <source>
        <strain evidence="4">ESH_2018</strain>
    </source>
</reference>
<name>A0ABQ7J8W2_9APIC</name>